<dbReference type="Gene3D" id="6.10.140.340">
    <property type="match status" value="1"/>
</dbReference>
<dbReference type="SUPFAM" id="SSF144292">
    <property type="entry name" value="occludin/ELL-like"/>
    <property type="match status" value="1"/>
</dbReference>
<comment type="caution">
    <text evidence="4">The sequence shown here is derived from an EMBL/GenBank/DDBJ whole genome shotgun (WGS) entry which is preliminary data.</text>
</comment>
<accession>A0AA97MT84</accession>
<evidence type="ECO:0000256" key="2">
    <source>
        <dbReference type="PROSITE-ProRule" id="PRU01324"/>
    </source>
</evidence>
<dbReference type="Proteomes" id="UP000521578">
    <property type="component" value="Unassembled WGS sequence"/>
</dbReference>
<dbReference type="EMBL" id="VWPS01000467">
    <property type="protein sequence ID" value="NXE97323.1"/>
    <property type="molecule type" value="Genomic_DNA"/>
</dbReference>
<dbReference type="PANTHER" id="PTHR23288:SF8">
    <property type="entry name" value="RNA POLYMERASE II ELONGATION FACTOR ELL2"/>
    <property type="match status" value="1"/>
</dbReference>
<feature type="domain" description="OCEL" evidence="3">
    <location>
        <begin position="1"/>
        <end position="66"/>
    </location>
</feature>
<dbReference type="InterPro" id="IPR031176">
    <property type="entry name" value="ELL/occludin"/>
</dbReference>
<sequence length="66" mass="7900">RKYVAIASLEQRQRYKEDFSAEYEEYQNLHILVDNITNSFRELAEQQKFLTPGSKAYQVKKEKTVK</sequence>
<evidence type="ECO:0000313" key="5">
    <source>
        <dbReference type="Proteomes" id="UP000521578"/>
    </source>
</evidence>
<proteinExistence type="inferred from homology"/>
<dbReference type="GO" id="GO:0032968">
    <property type="term" value="P:positive regulation of transcription elongation by RNA polymerase II"/>
    <property type="evidence" value="ECO:0007669"/>
    <property type="project" value="TreeGrafter"/>
</dbReference>
<evidence type="ECO:0000259" key="3">
    <source>
        <dbReference type="PROSITE" id="PS51980"/>
    </source>
</evidence>
<gene>
    <name evidence="4" type="primary">Ell2_0</name>
    <name evidence="4" type="ORF">MENNOV_R15830</name>
</gene>
<feature type="non-terminal residue" evidence="4">
    <location>
        <position position="1"/>
    </location>
</feature>
<dbReference type="PANTHER" id="PTHR23288">
    <property type="entry name" value="OCCLUDIN AND RNA POLYMERASE II ELONGATION FACTOR ELL"/>
    <property type="match status" value="1"/>
</dbReference>
<dbReference type="PROSITE" id="PS51980">
    <property type="entry name" value="OCEL"/>
    <property type="match status" value="1"/>
</dbReference>
<dbReference type="GO" id="GO:0000987">
    <property type="term" value="F:cis-regulatory region sequence-specific DNA binding"/>
    <property type="evidence" value="ECO:0007669"/>
    <property type="project" value="TreeGrafter"/>
</dbReference>
<feature type="non-terminal residue" evidence="4">
    <location>
        <position position="66"/>
    </location>
</feature>
<dbReference type="AlphaFoldDB" id="A0AA97MT84"/>
<dbReference type="GO" id="GO:0042795">
    <property type="term" value="P:snRNA transcription by RNA polymerase II"/>
    <property type="evidence" value="ECO:0007669"/>
    <property type="project" value="TreeGrafter"/>
</dbReference>
<evidence type="ECO:0000256" key="1">
    <source>
        <dbReference type="ARBA" id="ARBA00009171"/>
    </source>
</evidence>
<dbReference type="GO" id="GO:0008023">
    <property type="term" value="C:transcription elongation factor complex"/>
    <property type="evidence" value="ECO:0007669"/>
    <property type="project" value="TreeGrafter"/>
</dbReference>
<organism evidence="4">
    <name type="scientific">Menura novaehollandiae</name>
    <name type="common">superb lyrebird</name>
    <dbReference type="NCBI Taxonomy" id="47692"/>
    <lineage>
        <taxon>Eukaryota</taxon>
        <taxon>Metazoa</taxon>
        <taxon>Chordata</taxon>
        <taxon>Craniata</taxon>
        <taxon>Vertebrata</taxon>
        <taxon>Euteleostomi</taxon>
        <taxon>Archelosauria</taxon>
        <taxon>Archosauria</taxon>
        <taxon>Dinosauria</taxon>
        <taxon>Saurischia</taxon>
        <taxon>Theropoda</taxon>
        <taxon>Coelurosauria</taxon>
        <taxon>Aves</taxon>
        <taxon>Neognathae</taxon>
        <taxon>Neoaves</taxon>
        <taxon>Telluraves</taxon>
        <taxon>Australaves</taxon>
        <taxon>Passeriformes</taxon>
        <taxon>Menuridae</taxon>
        <taxon>Menura</taxon>
    </lineage>
</organism>
<evidence type="ECO:0000313" key="4">
    <source>
        <dbReference type="EMBL" id="NXE97323.1"/>
    </source>
</evidence>
<protein>
    <submittedName>
        <fullName evidence="4">ELL2 factor</fullName>
    </submittedName>
</protein>
<dbReference type="InterPro" id="IPR010844">
    <property type="entry name" value="Occludin_ELL"/>
</dbReference>
<reference evidence="4" key="1">
    <citation type="submission" date="2022-12" db="EMBL/GenBank/DDBJ databases">
        <title>Bird 10,000 Genomes (B10K) Project - Family phase.</title>
        <authorList>
            <person name="Zhang G."/>
        </authorList>
    </citation>
    <scope>NUCLEOTIDE SEQUENCE</scope>
    <source>
        <strain evidence="4">B10K-CU-030-46</strain>
        <tissue evidence="4">Muscle</tissue>
    </source>
</reference>
<name>A0AA97MT84_9PASS</name>
<comment type="similarity">
    <text evidence="1 2">Belongs to the ELL/occludin family.</text>
</comment>
<dbReference type="Pfam" id="PF07303">
    <property type="entry name" value="Occludin_ELL"/>
    <property type="match status" value="1"/>
</dbReference>
<keyword evidence="5" id="KW-1185">Reference proteome</keyword>